<dbReference type="eggNOG" id="ENOG503139I">
    <property type="taxonomic scope" value="Bacteria"/>
</dbReference>
<reference evidence="1 2" key="1">
    <citation type="journal article" date="2012" name="J. Bacteriol.">
        <title>Genome Sequence of Nitratireductor indicus Type Strain C115.</title>
        <authorList>
            <person name="Lai Q."/>
            <person name="Li G."/>
            <person name="Yu Z."/>
            <person name="Shao Z."/>
        </authorList>
    </citation>
    <scope>NUCLEOTIDE SEQUENCE [LARGE SCALE GENOMIC DNA]</scope>
    <source>
        <strain evidence="1 2">C115</strain>
    </source>
</reference>
<name>K2PR86_9HYPH</name>
<sequence length="78" mass="8669">MAKSRVPYIRTGIYEADEIMAMQQAIEAVCDELGIRHSDAKTRERVAGHVMRSWANGRRMPLNLVQAGLDGGSIRLEA</sequence>
<keyword evidence="2" id="KW-1185">Reference proteome</keyword>
<accession>K2PR86</accession>
<protein>
    <submittedName>
        <fullName evidence="1">Uncharacterized protein</fullName>
    </submittedName>
</protein>
<comment type="caution">
    <text evidence="1">The sequence shown here is derived from an EMBL/GenBank/DDBJ whole genome shotgun (WGS) entry which is preliminary data.</text>
</comment>
<gene>
    <name evidence="1" type="ORF">NA8A_05928</name>
</gene>
<evidence type="ECO:0000313" key="2">
    <source>
        <dbReference type="Proteomes" id="UP000007374"/>
    </source>
</evidence>
<dbReference type="Proteomes" id="UP000007374">
    <property type="component" value="Unassembled WGS sequence"/>
</dbReference>
<evidence type="ECO:0000313" key="1">
    <source>
        <dbReference type="EMBL" id="EKF43547.1"/>
    </source>
</evidence>
<proteinExistence type="predicted"/>
<dbReference type="RefSeq" id="WP_009449747.1">
    <property type="nucleotide sequence ID" value="NZ_AMSI01000003.1"/>
</dbReference>
<dbReference type="PATRIC" id="fig|1231190.3.peg.1246"/>
<dbReference type="AlphaFoldDB" id="K2PR86"/>
<dbReference type="EMBL" id="AMSI01000003">
    <property type="protein sequence ID" value="EKF43547.1"/>
    <property type="molecule type" value="Genomic_DNA"/>
</dbReference>
<organism evidence="1 2">
    <name type="scientific">Nitratireductor indicus C115</name>
    <dbReference type="NCBI Taxonomy" id="1231190"/>
    <lineage>
        <taxon>Bacteria</taxon>
        <taxon>Pseudomonadati</taxon>
        <taxon>Pseudomonadota</taxon>
        <taxon>Alphaproteobacteria</taxon>
        <taxon>Hyphomicrobiales</taxon>
        <taxon>Phyllobacteriaceae</taxon>
        <taxon>Nitratireductor</taxon>
    </lineage>
</organism>